<protein>
    <submittedName>
        <fullName evidence="2">BZ3500_MvSof-1268-A1-R1_Chr5-2g07900 protein</fullName>
    </submittedName>
</protein>
<evidence type="ECO:0000256" key="1">
    <source>
        <dbReference type="SAM" id="MobiDB-lite"/>
    </source>
</evidence>
<feature type="compositionally biased region" description="Polar residues" evidence="1">
    <location>
        <begin position="28"/>
        <end position="38"/>
    </location>
</feature>
<feature type="compositionally biased region" description="Low complexity" evidence="1">
    <location>
        <begin position="73"/>
        <end position="91"/>
    </location>
</feature>
<feature type="region of interest" description="Disordered" evidence="1">
    <location>
        <begin position="1"/>
        <end position="121"/>
    </location>
</feature>
<name>A0A2X0KG11_9BASI</name>
<reference evidence="3" key="1">
    <citation type="submission" date="2016-10" db="EMBL/GenBank/DDBJ databases">
        <authorList>
            <person name="Jeantristanb JTB J.-T."/>
            <person name="Ricardo R."/>
        </authorList>
    </citation>
    <scope>NUCLEOTIDE SEQUENCE [LARGE SCALE GENOMIC DNA]</scope>
</reference>
<sequence>MGTPLRNGKAPSSTLLGTPLPPRERSTGAPSPSPSIMSRHNKSSIVDGGEHVVTSPFGRGTSMRRFILPTPHPDSTTAPASPTPTATATSTVAGSDYEKSVIEHTAPTATPARRPTASSAPIRIVADPSIATTFRRDEDPELYDLFLR</sequence>
<feature type="compositionally biased region" description="Low complexity" evidence="1">
    <location>
        <begin position="105"/>
        <end position="121"/>
    </location>
</feature>
<keyword evidence="3" id="KW-1185">Reference proteome</keyword>
<dbReference type="EMBL" id="FMWP01000018">
    <property type="protein sequence ID" value="SCZ92482.1"/>
    <property type="molecule type" value="Genomic_DNA"/>
</dbReference>
<dbReference type="OrthoDB" id="10455715at2759"/>
<dbReference type="AlphaFoldDB" id="A0A2X0KG11"/>
<evidence type="ECO:0000313" key="3">
    <source>
        <dbReference type="Proteomes" id="UP000249723"/>
    </source>
</evidence>
<dbReference type="Proteomes" id="UP000249723">
    <property type="component" value="Unassembled WGS sequence"/>
</dbReference>
<evidence type="ECO:0000313" key="2">
    <source>
        <dbReference type="EMBL" id="SCZ92482.1"/>
    </source>
</evidence>
<proteinExistence type="predicted"/>
<accession>A0A2X0KG11</accession>
<gene>
    <name evidence="2" type="ORF">BZ3500_MVSOF-1268-A1-R1_CHR5-2G07900</name>
</gene>
<organism evidence="2 3">
    <name type="scientific">Microbotryum saponariae</name>
    <dbReference type="NCBI Taxonomy" id="289078"/>
    <lineage>
        <taxon>Eukaryota</taxon>
        <taxon>Fungi</taxon>
        <taxon>Dikarya</taxon>
        <taxon>Basidiomycota</taxon>
        <taxon>Pucciniomycotina</taxon>
        <taxon>Microbotryomycetes</taxon>
        <taxon>Microbotryales</taxon>
        <taxon>Microbotryaceae</taxon>
        <taxon>Microbotryum</taxon>
    </lineage>
</organism>